<dbReference type="Pfam" id="PF07995">
    <property type="entry name" value="GSDH"/>
    <property type="match status" value="1"/>
</dbReference>
<proteinExistence type="predicted"/>
<comment type="caution">
    <text evidence="4">The sequence shown here is derived from an EMBL/GenBank/DDBJ whole genome shotgun (WGS) entry which is preliminary data.</text>
</comment>
<keyword evidence="2" id="KW-0472">Membrane</keyword>
<dbReference type="SUPFAM" id="SSF49299">
    <property type="entry name" value="PKD domain"/>
    <property type="match status" value="2"/>
</dbReference>
<feature type="compositionally biased region" description="Acidic residues" evidence="1">
    <location>
        <begin position="1665"/>
        <end position="1705"/>
    </location>
</feature>
<dbReference type="PANTHER" id="PTHR19328:SF13">
    <property type="entry name" value="HIPL1 PROTEIN"/>
    <property type="match status" value="1"/>
</dbReference>
<dbReference type="InterPro" id="IPR000742">
    <property type="entry name" value="EGF"/>
</dbReference>
<dbReference type="SUPFAM" id="SSF50952">
    <property type="entry name" value="Soluble quinoprotein glucose dehydrogenase"/>
    <property type="match status" value="1"/>
</dbReference>
<evidence type="ECO:0000313" key="4">
    <source>
        <dbReference type="EMBL" id="PRP78106.1"/>
    </source>
</evidence>
<dbReference type="InterPro" id="IPR011042">
    <property type="entry name" value="6-blade_b-propeller_TolB-like"/>
</dbReference>
<dbReference type="Pfam" id="PF18911">
    <property type="entry name" value="PKD_4"/>
    <property type="match status" value="2"/>
</dbReference>
<dbReference type="OrthoDB" id="26095at2759"/>
<dbReference type="Gene3D" id="2.120.10.30">
    <property type="entry name" value="TolB, C-terminal domain"/>
    <property type="match status" value="1"/>
</dbReference>
<accession>A0A2P6N2C4</accession>
<organism evidence="4 5">
    <name type="scientific">Planoprotostelium fungivorum</name>
    <dbReference type="NCBI Taxonomy" id="1890364"/>
    <lineage>
        <taxon>Eukaryota</taxon>
        <taxon>Amoebozoa</taxon>
        <taxon>Evosea</taxon>
        <taxon>Variosea</taxon>
        <taxon>Cavosteliida</taxon>
        <taxon>Cavosteliaceae</taxon>
        <taxon>Planoprotostelium</taxon>
    </lineage>
</organism>
<dbReference type="InterPro" id="IPR035986">
    <property type="entry name" value="PKD_dom_sf"/>
</dbReference>
<evidence type="ECO:0000259" key="3">
    <source>
        <dbReference type="PROSITE" id="PS50093"/>
    </source>
</evidence>
<protein>
    <submittedName>
        <fullName evidence="4">PKD domain-containing protein</fullName>
    </submittedName>
</protein>
<dbReference type="InterPro" id="IPR022409">
    <property type="entry name" value="PKD/Chitinase_dom"/>
</dbReference>
<feature type="transmembrane region" description="Helical" evidence="2">
    <location>
        <begin position="1597"/>
        <end position="1620"/>
    </location>
</feature>
<sequence length="1808" mass="197281">MISSAFDVTGSRHRTIPEKSAQVLPRLPPPRTFTTQLNRKIDNAYTIKCRYQPTTRGGSVIQALKSSQLDVAEMLCSDRRCLACCIVKLVESSARIENDHGTRRKREEERTRKVSGASFHYFGWPTQTPTTSFTRTRCNPTHPHKMKTSALLTLFIFALAVAINEPKTDNIAVEPLSGDCQARQSNNQAGGSCIDWRGIAVNGPSPYPCACLANDKKGGSFPGTGTTQKANSNAEDFVDYTIGVNPPTSYNTLTGYAFTDNTNEIFVIAKAGIVFHVDVGTQAINTVYDFQDQVHNWGDYGGLSIETHTNFAQNPFVYVSYVNGSIYGPNTAVNTVSFVRVLRLVVNAGKMVSKSFIIGQTYLDSNVLCSSSHAGGAMAMGLDGSLFITLGEGSHFDTDVMDFGQPQQRYPYSSVCPNIWPGQEMGAMKSQSKDTLGGKLIRVDPATGNGICNSNQGFKTLNPYCTPNMDLRAPRARIYAMGLRNPFSMNLRPATVEEKQAGGPGVPYIGDVGLGSYEEINAATQPGLNFGWPCWEGPQPMAGYRDSVYNDLTNKNITRPTADDGSAINCQYVYNHVQTQHPTYYWSRYTHDMDGLYGEQYVLGAGFTGNCVSGVNFYSGTNYPASFQGQVFFSDYGTQWIKSITSQNDVKVDQYDFLPLAVPVVDLEVNPQNGDMCYMELLQGVIHCLSYQGGARPPTIAISSNVTAGLSPLTVQFSADNSKDRMTVLTNFTAWNFGDSTAVVVNPNPTHVYTKDGTYTVTCWINNGQYTVNSTLVVVVGKEVPTAIITSPAAGSVDSFNSWSTYDPTNNNAGITFSGNVVGGTAPYNYFWDIYMVHTNHYHPGSFSTNQQSVTTTLEGMGANSHIGERINFLAIMTVTDANGLTGTAYTRLMEQNWYSNTPVPSFKINAQHYVAGQYIEFDASTTYDVDLDTITFEWDFGDGHQVKFSTQTINRLISHAYSQPGTYTITLTAIDNWGKFASSQQTITIAAGYPQNPPTLEITPQGLQYAVPATFPTVTSSSSPAQTSSSTTRAATSQPAQSTTAASTNGPADVTLTTTAGAPDAATRSSASTMGASIVLAVLIAVVALSDNPTRSQGPADVQTVSHTDKTNHSKRDSDASIISAIENPAPTFVQGSFQIKLSSLSYYSGKGFRIQIFPDYCGCSRHGKCVSGRCQCYPNWSGPYCSTFSCSGGGCGENGVCGGSGCICKLGYSGDDCSKHYVEGTVDLTQLPSGRAWCCLSGSQSRDRNHISPNSLTFYNAFNYTQMEAREALISLSWQTASCPNCQIGFCGPLFKDLMHVVDFAPLVINDSVFITTGPQKVSLVYYRVYCPNKCSGNGQCWATSVNNMFGTCVCDDYHIGSDCTKCVNNCNGHGMCGSRGCTCDAYWWTRLLSRCRWQFQADSEVSIVVTRQSNFLPQWDPINSNTFNYTSDSADDVRVSERWIPSLRSETVRLPQQLFGNGVCFLSACLCDYGYTGIDCTEFQSSVALPSGNMASINITRSNSYGNVYFYLSQDEQIPSSSSNYVLDSSLQTFSYNSLSVSSFNLSTYLSSWWAADQIWLEAWACLWPADTSDADNLGSSGGSDASKQKKTGAIVGGVVGSIVGLLVIVAVVLALLMKRRREKRDVEEVQMKEQPEQKVEIRKEPTVVVATEEVKDKKEEEKEEEEKEEGVEVMEEVEELEEEKEEGVEVMEEVEELEEEALLPSHSPDVATVVTDKSTPTPATPTASVPAASSQTAAPAKSPIKSKKEGEEALRAKAEELREQIERRAADMDDLLLEEQLEEENAKTSRHVEAIQKRVYQLAE</sequence>
<keyword evidence="2" id="KW-1133">Transmembrane helix</keyword>
<gene>
    <name evidence="4" type="ORF">PROFUN_11618</name>
</gene>
<feature type="compositionally biased region" description="Low complexity" evidence="1">
    <location>
        <begin position="1019"/>
        <end position="1049"/>
    </location>
</feature>
<evidence type="ECO:0000256" key="1">
    <source>
        <dbReference type="SAM" id="MobiDB-lite"/>
    </source>
</evidence>
<dbReference type="InterPro" id="IPR012938">
    <property type="entry name" value="Glc/Sorbosone_DH"/>
</dbReference>
<dbReference type="SMART" id="SM00089">
    <property type="entry name" value="PKD"/>
    <property type="match status" value="2"/>
</dbReference>
<dbReference type="Proteomes" id="UP000241769">
    <property type="component" value="Unassembled WGS sequence"/>
</dbReference>
<feature type="compositionally biased region" description="Basic and acidic residues" evidence="1">
    <location>
        <begin position="1108"/>
        <end position="1119"/>
    </location>
</feature>
<feature type="region of interest" description="Disordered" evidence="1">
    <location>
        <begin position="1655"/>
        <end position="1758"/>
    </location>
</feature>
<feature type="domain" description="PKD" evidence="3">
    <location>
        <begin position="933"/>
        <end position="990"/>
    </location>
</feature>
<dbReference type="EMBL" id="MDYQ01000240">
    <property type="protein sequence ID" value="PRP78106.1"/>
    <property type="molecule type" value="Genomic_DNA"/>
</dbReference>
<feature type="region of interest" description="Disordered" evidence="1">
    <location>
        <begin position="1094"/>
        <end position="1119"/>
    </location>
</feature>
<dbReference type="PROSITE" id="PS00022">
    <property type="entry name" value="EGF_1"/>
    <property type="match status" value="2"/>
</dbReference>
<dbReference type="InterPro" id="IPR000601">
    <property type="entry name" value="PKD_dom"/>
</dbReference>
<keyword evidence="5" id="KW-1185">Reference proteome</keyword>
<name>A0A2P6N2C4_9EUKA</name>
<dbReference type="PANTHER" id="PTHR19328">
    <property type="entry name" value="HEDGEHOG-INTERACTING PROTEIN"/>
    <property type="match status" value="1"/>
</dbReference>
<dbReference type="STRING" id="1890364.A0A2P6N2C4"/>
<dbReference type="InParanoid" id="A0A2P6N2C4"/>
<reference evidence="4 5" key="1">
    <citation type="journal article" date="2018" name="Genome Biol. Evol.">
        <title>Multiple Roots of Fruiting Body Formation in Amoebozoa.</title>
        <authorList>
            <person name="Hillmann F."/>
            <person name="Forbes G."/>
            <person name="Novohradska S."/>
            <person name="Ferling I."/>
            <person name="Riege K."/>
            <person name="Groth M."/>
            <person name="Westermann M."/>
            <person name="Marz M."/>
            <person name="Spaller T."/>
            <person name="Winckler T."/>
            <person name="Schaap P."/>
            <person name="Glockner G."/>
        </authorList>
    </citation>
    <scope>NUCLEOTIDE SEQUENCE [LARGE SCALE GENOMIC DNA]</scope>
    <source>
        <strain evidence="4 5">Jena</strain>
    </source>
</reference>
<dbReference type="InterPro" id="IPR011041">
    <property type="entry name" value="Quinoprot_gluc/sorb_DH_b-prop"/>
</dbReference>
<feature type="domain" description="PKD" evidence="3">
    <location>
        <begin position="698"/>
        <end position="780"/>
    </location>
</feature>
<evidence type="ECO:0000313" key="5">
    <source>
        <dbReference type="Proteomes" id="UP000241769"/>
    </source>
</evidence>
<feature type="region of interest" description="Disordered" evidence="1">
    <location>
        <begin position="1019"/>
        <end position="1059"/>
    </location>
</feature>
<feature type="compositionally biased region" description="Low complexity" evidence="1">
    <location>
        <begin position="1722"/>
        <end position="1747"/>
    </location>
</feature>
<dbReference type="PROSITE" id="PS50093">
    <property type="entry name" value="PKD"/>
    <property type="match status" value="2"/>
</dbReference>
<dbReference type="CDD" id="cd00146">
    <property type="entry name" value="PKD"/>
    <property type="match status" value="2"/>
</dbReference>
<feature type="region of interest" description="Disordered" evidence="1">
    <location>
        <begin position="1629"/>
        <end position="1648"/>
    </location>
</feature>
<dbReference type="Gene3D" id="2.60.40.10">
    <property type="entry name" value="Immunoglobulins"/>
    <property type="match status" value="2"/>
</dbReference>
<evidence type="ECO:0000256" key="2">
    <source>
        <dbReference type="SAM" id="Phobius"/>
    </source>
</evidence>
<dbReference type="Gene3D" id="2.10.25.10">
    <property type="entry name" value="Laminin"/>
    <property type="match status" value="1"/>
</dbReference>
<dbReference type="PROSITE" id="PS01186">
    <property type="entry name" value="EGF_2"/>
    <property type="match status" value="1"/>
</dbReference>
<keyword evidence="2" id="KW-0812">Transmembrane</keyword>
<dbReference type="InterPro" id="IPR013783">
    <property type="entry name" value="Ig-like_fold"/>
</dbReference>